<proteinExistence type="predicted"/>
<dbReference type="AlphaFoldDB" id="A0A5C5Z668"/>
<dbReference type="PROSITE" id="PS50005">
    <property type="entry name" value="TPR"/>
    <property type="match status" value="1"/>
</dbReference>
<protein>
    <submittedName>
        <fullName evidence="3">Tetratricopeptide repeat protein</fullName>
    </submittedName>
</protein>
<dbReference type="EMBL" id="SJPJ01000001">
    <property type="protein sequence ID" value="TWT82073.1"/>
    <property type="molecule type" value="Genomic_DNA"/>
</dbReference>
<comment type="caution">
    <text evidence="3">The sequence shown here is derived from an EMBL/GenBank/DDBJ whole genome shotgun (WGS) entry which is preliminary data.</text>
</comment>
<evidence type="ECO:0000256" key="2">
    <source>
        <dbReference type="SAM" id="Phobius"/>
    </source>
</evidence>
<keyword evidence="2" id="KW-1133">Transmembrane helix</keyword>
<accession>A0A5C5Z668</accession>
<evidence type="ECO:0000313" key="4">
    <source>
        <dbReference type="Proteomes" id="UP000315010"/>
    </source>
</evidence>
<feature type="transmembrane region" description="Helical" evidence="2">
    <location>
        <begin position="12"/>
        <end position="33"/>
    </location>
</feature>
<keyword evidence="2" id="KW-0472">Membrane</keyword>
<dbReference type="InterPro" id="IPR019734">
    <property type="entry name" value="TPR_rpt"/>
</dbReference>
<dbReference type="OrthoDB" id="228255at2"/>
<dbReference type="Gene3D" id="1.25.40.10">
    <property type="entry name" value="Tetratricopeptide repeat domain"/>
    <property type="match status" value="2"/>
</dbReference>
<keyword evidence="4" id="KW-1185">Reference proteome</keyword>
<dbReference type="RefSeq" id="WP_146398343.1">
    <property type="nucleotide sequence ID" value="NZ_SJPJ01000001.1"/>
</dbReference>
<keyword evidence="2" id="KW-0812">Transmembrane</keyword>
<keyword evidence="1" id="KW-0802">TPR repeat</keyword>
<dbReference type="SUPFAM" id="SSF48452">
    <property type="entry name" value="TPR-like"/>
    <property type="match status" value="1"/>
</dbReference>
<name>A0A5C5Z668_9BACT</name>
<gene>
    <name evidence="3" type="ORF">CA13_35280</name>
</gene>
<dbReference type="Proteomes" id="UP000315010">
    <property type="component" value="Unassembled WGS sequence"/>
</dbReference>
<reference evidence="3 4" key="1">
    <citation type="submission" date="2019-02" db="EMBL/GenBank/DDBJ databases">
        <title>Deep-cultivation of Planctomycetes and their phenomic and genomic characterization uncovers novel biology.</title>
        <authorList>
            <person name="Wiegand S."/>
            <person name="Jogler M."/>
            <person name="Boedeker C."/>
            <person name="Pinto D."/>
            <person name="Vollmers J."/>
            <person name="Rivas-Marin E."/>
            <person name="Kohn T."/>
            <person name="Peeters S.H."/>
            <person name="Heuer A."/>
            <person name="Rast P."/>
            <person name="Oberbeckmann S."/>
            <person name="Bunk B."/>
            <person name="Jeske O."/>
            <person name="Meyerdierks A."/>
            <person name="Storesund J.E."/>
            <person name="Kallscheuer N."/>
            <person name="Luecker S."/>
            <person name="Lage O.M."/>
            <person name="Pohl T."/>
            <person name="Merkel B.J."/>
            <person name="Hornburger P."/>
            <person name="Mueller R.-W."/>
            <person name="Bruemmer F."/>
            <person name="Labrenz M."/>
            <person name="Spormann A.M."/>
            <person name="Op Den Camp H."/>
            <person name="Overmann J."/>
            <person name="Amann R."/>
            <person name="Jetten M.S.M."/>
            <person name="Mascher T."/>
            <person name="Medema M.H."/>
            <person name="Devos D.P."/>
            <person name="Kaster A.-K."/>
            <person name="Ovreas L."/>
            <person name="Rohde M."/>
            <person name="Galperin M.Y."/>
            <person name="Jogler C."/>
        </authorList>
    </citation>
    <scope>NUCLEOTIDE SEQUENCE [LARGE SCALE GENOMIC DNA]</scope>
    <source>
        <strain evidence="3 4">CA13</strain>
    </source>
</reference>
<organism evidence="3 4">
    <name type="scientific">Novipirellula herctigrandis</name>
    <dbReference type="NCBI Taxonomy" id="2527986"/>
    <lineage>
        <taxon>Bacteria</taxon>
        <taxon>Pseudomonadati</taxon>
        <taxon>Planctomycetota</taxon>
        <taxon>Planctomycetia</taxon>
        <taxon>Pirellulales</taxon>
        <taxon>Pirellulaceae</taxon>
        <taxon>Novipirellula</taxon>
    </lineage>
</organism>
<sequence length="638" mass="71859">MSFRPNCSQSWFSAWVAPLVGAILIAISSSFGFGEESNADSEPLKEVSDQQTRVSQLIERLGSESYATRMRARESLQRLGLEAFDELHLALYHDDSEIAMTARHLVSSLSVSWSKETDIEEVREVLYEYGAQSEDERRSRISILADLPERAGLAALVRLTRFEPSLALNRVAALSLMRQATSDDDAVRRQNAEEIQRGLGEGGRAPVAWLAAYADDLVSHSYDASRWRKLVNEQRRQVDTGSVLSVSGASVLELVRVCANYAWLQHQADDAFQLVSENLDLVQPTTRDLSEACGWAIKTGLYSIVLELQKRHASIFEGQPMLLYSAAEAHRASGSDDQANQLANKSLAIRPLPSSEKEREAMSPNELAETAQAHREIAQELQSRGLFDWAESEYRLIIDNLDIVMPPSPRTRELLARMLAELQRHQEVVDVLSPLLERLENDDQFKSELNTGRFTYDSMRSDIQWHAALAKVDAGEIAEAKPLIQKAFRLYPDNIDILIAMYHLDPNDDEWVKMVETQLEQSVRNAQQTIDNIETLMNRPGRIIRSDSALAGALNSYAWLVGNTKGDYERALRYSQRSLELIPNDPELLDTLARCHYAVGDYPNALSTQLKAVRLMPHSPQMLRQLDLFEKKNAEPQP</sequence>
<evidence type="ECO:0000256" key="1">
    <source>
        <dbReference type="PROSITE-ProRule" id="PRU00339"/>
    </source>
</evidence>
<dbReference type="InterPro" id="IPR011990">
    <property type="entry name" value="TPR-like_helical_dom_sf"/>
</dbReference>
<feature type="repeat" description="TPR" evidence="1">
    <location>
        <begin position="586"/>
        <end position="619"/>
    </location>
</feature>
<evidence type="ECO:0000313" key="3">
    <source>
        <dbReference type="EMBL" id="TWT82073.1"/>
    </source>
</evidence>